<keyword evidence="3" id="KW-1185">Reference proteome</keyword>
<evidence type="ECO:0000313" key="2">
    <source>
        <dbReference type="EMBL" id="CAG8551890.1"/>
    </source>
</evidence>
<dbReference type="EMBL" id="CAJVPI010000577">
    <property type="protein sequence ID" value="CAG8551890.1"/>
    <property type="molecule type" value="Genomic_DNA"/>
</dbReference>
<evidence type="ECO:0000313" key="3">
    <source>
        <dbReference type="Proteomes" id="UP000789739"/>
    </source>
</evidence>
<reference evidence="2" key="1">
    <citation type="submission" date="2021-06" db="EMBL/GenBank/DDBJ databases">
        <authorList>
            <person name="Kallberg Y."/>
            <person name="Tangrot J."/>
            <person name="Rosling A."/>
        </authorList>
    </citation>
    <scope>NUCLEOTIDE SEQUENCE</scope>
    <source>
        <strain evidence="2">BR232B</strain>
    </source>
</reference>
<protein>
    <submittedName>
        <fullName evidence="2">4017_t:CDS:1</fullName>
    </submittedName>
</protein>
<name>A0A9N9FPB9_9GLOM</name>
<accession>A0A9N9FPB9</accession>
<feature type="compositionally biased region" description="Basic and acidic residues" evidence="1">
    <location>
        <begin position="87"/>
        <end position="108"/>
    </location>
</feature>
<feature type="region of interest" description="Disordered" evidence="1">
    <location>
        <begin position="217"/>
        <end position="236"/>
    </location>
</feature>
<proteinExistence type="predicted"/>
<organism evidence="2 3">
    <name type="scientific">Paraglomus brasilianum</name>
    <dbReference type="NCBI Taxonomy" id="144538"/>
    <lineage>
        <taxon>Eukaryota</taxon>
        <taxon>Fungi</taxon>
        <taxon>Fungi incertae sedis</taxon>
        <taxon>Mucoromycota</taxon>
        <taxon>Glomeromycotina</taxon>
        <taxon>Glomeromycetes</taxon>
        <taxon>Paraglomerales</taxon>
        <taxon>Paraglomeraceae</taxon>
        <taxon>Paraglomus</taxon>
    </lineage>
</organism>
<dbReference type="AlphaFoldDB" id="A0A9N9FPB9"/>
<evidence type="ECO:0000256" key="1">
    <source>
        <dbReference type="SAM" id="MobiDB-lite"/>
    </source>
</evidence>
<dbReference type="Proteomes" id="UP000789739">
    <property type="component" value="Unassembled WGS sequence"/>
</dbReference>
<comment type="caution">
    <text evidence="2">The sequence shown here is derived from an EMBL/GenBank/DDBJ whole genome shotgun (WGS) entry which is preliminary data.</text>
</comment>
<sequence>MNSTYCTRFEDSSFTSTGTAGTIEAARASTPATPIYATKTSPHTPPITHSLLISEIDRLPLISQYRKHPRSDQFRRHHKTPPKMEFRMPQEQSELNKRLRGRQADAGRKNTNTGTYSERTRATGVLKLLNVDPDTHSMSDSFEDALYILRVYSLLLARVPPVSISTLSSPLSSAPVRPSAFLILPRVKFPNWTLDPPARVRRKVDSSSGKECVQMVTDSLTGTSNNPVSWTEPYTD</sequence>
<feature type="region of interest" description="Disordered" evidence="1">
    <location>
        <begin position="87"/>
        <end position="116"/>
    </location>
</feature>
<gene>
    <name evidence="2" type="ORF">PBRASI_LOCUS5133</name>
</gene>